<sequence>MLDGPMSEGEALRNKPPNSPITISLPGDNPVAMLRLLRILYGAGDLDLTFKELYDVIILTDKYGMTDRLKHFGLGWVRMDVDDNHPFDTDVREYWEKLVISEMLDDNMAFFQISCRLSQLSASLLDWALDLPDQVLGLKLALAIDELRDDNEEEDYRMGLCLYCFKTVKNNFIDKQNECVFNDFHRCWRDNLR</sequence>
<evidence type="ECO:0000313" key="3">
    <source>
        <dbReference type="Proteomes" id="UP000663297"/>
    </source>
</evidence>
<feature type="region of interest" description="Disordered" evidence="1">
    <location>
        <begin position="1"/>
        <end position="22"/>
    </location>
</feature>
<gene>
    <name evidence="2" type="ORF">HYE67_002356</name>
</gene>
<dbReference type="EMBL" id="CP064747">
    <property type="protein sequence ID" value="QPC60125.1"/>
    <property type="molecule type" value="Genomic_DNA"/>
</dbReference>
<dbReference type="Proteomes" id="UP000663297">
    <property type="component" value="Chromosome 1"/>
</dbReference>
<name>A0A7S8D1C7_FUSCU</name>
<evidence type="ECO:0008006" key="4">
    <source>
        <dbReference type="Google" id="ProtNLM"/>
    </source>
</evidence>
<organism evidence="2 3">
    <name type="scientific">Fusarium culmorum</name>
    <dbReference type="NCBI Taxonomy" id="5516"/>
    <lineage>
        <taxon>Eukaryota</taxon>
        <taxon>Fungi</taxon>
        <taxon>Dikarya</taxon>
        <taxon>Ascomycota</taxon>
        <taxon>Pezizomycotina</taxon>
        <taxon>Sordariomycetes</taxon>
        <taxon>Hypocreomycetidae</taxon>
        <taxon>Hypocreales</taxon>
        <taxon>Nectriaceae</taxon>
        <taxon>Fusarium</taxon>
    </lineage>
</organism>
<protein>
    <recommendedName>
        <fullName evidence="4">BTB domain-containing protein</fullName>
    </recommendedName>
</protein>
<dbReference type="AlphaFoldDB" id="A0A7S8D1C7"/>
<accession>A0A7S8D1C7</accession>
<proteinExistence type="predicted"/>
<evidence type="ECO:0000256" key="1">
    <source>
        <dbReference type="SAM" id="MobiDB-lite"/>
    </source>
</evidence>
<reference evidence="2" key="1">
    <citation type="submission" date="2020-11" db="EMBL/GenBank/DDBJ databases">
        <title>The chromosome-scale genome resource for two endophytic Fusarium species: F. culmorum and F. pseudograminearum.</title>
        <authorList>
            <person name="Yuan Z."/>
        </authorList>
    </citation>
    <scope>NUCLEOTIDE SEQUENCE</scope>
    <source>
        <strain evidence="2">Class2-1B</strain>
    </source>
</reference>
<evidence type="ECO:0000313" key="2">
    <source>
        <dbReference type="EMBL" id="QPC60125.1"/>
    </source>
</evidence>